<dbReference type="RefSeq" id="WP_212706324.1">
    <property type="nucleotide sequence ID" value="NZ_CP073582.1"/>
</dbReference>
<dbReference type="Pfam" id="PF13503">
    <property type="entry name" value="DUF4123"/>
    <property type="match status" value="1"/>
</dbReference>
<reference evidence="3" key="1">
    <citation type="submission" date="2021-04" db="EMBL/GenBank/DDBJ databases">
        <title>Complete genome sequence for Sulfitobacter sp. strain JK7-1.</title>
        <authorList>
            <person name="Park S.-J."/>
        </authorList>
    </citation>
    <scope>NUCLEOTIDE SEQUENCE</scope>
    <source>
        <strain evidence="3">JK7-1</strain>
    </source>
</reference>
<evidence type="ECO:0000259" key="2">
    <source>
        <dbReference type="Pfam" id="PF13503"/>
    </source>
</evidence>
<gene>
    <name evidence="3" type="ORF">KDD17_17475</name>
</gene>
<dbReference type="EMBL" id="CP073582">
    <property type="protein sequence ID" value="QUJ78132.1"/>
    <property type="molecule type" value="Genomic_DNA"/>
</dbReference>
<dbReference type="KEGG" id="sual:KDD17_17475"/>
<dbReference type="AlphaFoldDB" id="A0A975JH00"/>
<evidence type="ECO:0000313" key="3">
    <source>
        <dbReference type="EMBL" id="QUJ78132.1"/>
    </source>
</evidence>
<proteinExistence type="predicted"/>
<name>A0A975JH00_9RHOB</name>
<sequence>MSDDSVQPEAVMDYNTDPWDPEARRKETATDAPDLDVRVVPDVEPIALADATRTQACVPVALQDAIFGTRTAARFSFAVIDGAKIDGLAELLETSGLPHRCLYTKDSGLQDVAPWLVELHDGTPFVRSLFTVGDAPWALWGRGWGTVLRSAMPLDALYAHLRHFTQVRLDGPKPVFFRFWEPRVMARYLFNHHDTARENLLALMGEGEIICVDWWNDIAVHAQARVAAERPRHWPHLREDLDRIRLQIYCETLTDELGERVPRWAILINPSGLKQ</sequence>
<feature type="compositionally biased region" description="Basic and acidic residues" evidence="1">
    <location>
        <begin position="21"/>
        <end position="33"/>
    </location>
</feature>
<organism evidence="3 4">
    <name type="scientific">Sulfitobacter albidus</name>
    <dbReference type="NCBI Taxonomy" id="2829501"/>
    <lineage>
        <taxon>Bacteria</taxon>
        <taxon>Pseudomonadati</taxon>
        <taxon>Pseudomonadota</taxon>
        <taxon>Alphaproteobacteria</taxon>
        <taxon>Rhodobacterales</taxon>
        <taxon>Roseobacteraceae</taxon>
        <taxon>Sulfitobacter</taxon>
    </lineage>
</organism>
<feature type="domain" description="DUF4123" evidence="2">
    <location>
        <begin position="77"/>
        <end position="190"/>
    </location>
</feature>
<dbReference type="InterPro" id="IPR025391">
    <property type="entry name" value="DUF4123"/>
</dbReference>
<dbReference type="Proteomes" id="UP000683291">
    <property type="component" value="Chromosome pJK7-1-1"/>
</dbReference>
<feature type="region of interest" description="Disordered" evidence="1">
    <location>
        <begin position="1"/>
        <end position="33"/>
    </location>
</feature>
<accession>A0A975JH00</accession>
<evidence type="ECO:0000256" key="1">
    <source>
        <dbReference type="SAM" id="MobiDB-lite"/>
    </source>
</evidence>
<evidence type="ECO:0000313" key="4">
    <source>
        <dbReference type="Proteomes" id="UP000683291"/>
    </source>
</evidence>
<protein>
    <submittedName>
        <fullName evidence="3">DUF4123 domain-containing protein</fullName>
    </submittedName>
</protein>
<keyword evidence="4" id="KW-1185">Reference proteome</keyword>